<dbReference type="InterPro" id="IPR043428">
    <property type="entry name" value="LivM-like"/>
</dbReference>
<keyword evidence="2" id="KW-1133">Transmembrane helix</keyword>
<feature type="compositionally biased region" description="Low complexity" evidence="1">
    <location>
        <begin position="258"/>
        <end position="268"/>
    </location>
</feature>
<accession>A0AAT9HTL7</accession>
<evidence type="ECO:0000313" key="3">
    <source>
        <dbReference type="EMBL" id="BFO20638.1"/>
    </source>
</evidence>
<reference evidence="3" key="1">
    <citation type="submission" date="2024-06" db="EMBL/GenBank/DDBJ databases">
        <authorList>
            <consortium name="consrtm"/>
            <person name="Uemura M."/>
            <person name="Terahara T."/>
        </authorList>
    </citation>
    <scope>NUCLEOTIDE SEQUENCE</scope>
    <source>
        <strain evidence="3">KM77-8</strain>
    </source>
</reference>
<gene>
    <name evidence="3" type="ORF">SHKM778_70260</name>
</gene>
<dbReference type="GO" id="GO:0015658">
    <property type="term" value="F:branched-chain amino acid transmembrane transporter activity"/>
    <property type="evidence" value="ECO:0007669"/>
    <property type="project" value="InterPro"/>
</dbReference>
<feature type="transmembrane region" description="Helical" evidence="2">
    <location>
        <begin position="58"/>
        <end position="80"/>
    </location>
</feature>
<evidence type="ECO:0000256" key="1">
    <source>
        <dbReference type="SAM" id="MobiDB-lite"/>
    </source>
</evidence>
<feature type="transmembrane region" description="Helical" evidence="2">
    <location>
        <begin position="172"/>
        <end position="191"/>
    </location>
</feature>
<feature type="transmembrane region" description="Helical" evidence="2">
    <location>
        <begin position="141"/>
        <end position="165"/>
    </location>
</feature>
<dbReference type="AlphaFoldDB" id="A0AAT9HTL7"/>
<dbReference type="GO" id="GO:0005886">
    <property type="term" value="C:plasma membrane"/>
    <property type="evidence" value="ECO:0007669"/>
    <property type="project" value="TreeGrafter"/>
</dbReference>
<sequence>MALLGALALPFERPEPDPIDPDESGWEHFRHQAGHGWAIVRAAFASGSPRPVRALPSYAEILIIVGVLAVGLVVFTYGIGTGYDELFVGFLITAGFAFAALNRAGLVAHASQITARHTNITVCGAFIAAACFPFTQTDDQYATLGVYILIFATVALGLNIVVGLAGLLDLGYVAFLGVGAYAAALVSGSPARPSASSSPSGPPSSSEPSPRSSSVSSSAPRPCGCAATTSPSSPSASVRSSVSPSTTPTAPPAPTSPTAPTASPRSRT</sequence>
<dbReference type="PANTHER" id="PTHR30482:SF10">
    <property type="entry name" value="HIGH-AFFINITY BRANCHED-CHAIN AMINO ACID TRANSPORT PROTEIN BRAE"/>
    <property type="match status" value="1"/>
</dbReference>
<feature type="transmembrane region" description="Helical" evidence="2">
    <location>
        <begin position="86"/>
        <end position="106"/>
    </location>
</feature>
<keyword evidence="2" id="KW-0472">Membrane</keyword>
<keyword evidence="2" id="KW-0812">Transmembrane</keyword>
<protein>
    <submittedName>
        <fullName evidence="3">Uncharacterized protein</fullName>
    </submittedName>
</protein>
<feature type="region of interest" description="Disordered" evidence="1">
    <location>
        <begin position="192"/>
        <end position="268"/>
    </location>
</feature>
<organism evidence="3">
    <name type="scientific">Streptomyces haneummycinicus</name>
    <dbReference type="NCBI Taxonomy" id="3074435"/>
    <lineage>
        <taxon>Bacteria</taxon>
        <taxon>Bacillati</taxon>
        <taxon>Actinomycetota</taxon>
        <taxon>Actinomycetes</taxon>
        <taxon>Kitasatosporales</taxon>
        <taxon>Streptomycetaceae</taxon>
        <taxon>Streptomyces</taxon>
    </lineage>
</organism>
<reference evidence="3" key="2">
    <citation type="submission" date="2024-07" db="EMBL/GenBank/DDBJ databases">
        <title>Streptomyces haneummycinica sp. nov., a new antibiotic-producing actinobacterium isolated from marine sediment.</title>
        <authorList>
            <person name="Uemura M."/>
            <person name="Hamada M."/>
            <person name="Hirano S."/>
            <person name="Kobayashi K."/>
            <person name="Ohshiro T."/>
            <person name="Kobayashi T."/>
            <person name="Terahara T."/>
        </authorList>
    </citation>
    <scope>NUCLEOTIDE SEQUENCE</scope>
    <source>
        <strain evidence="3">KM77-8</strain>
    </source>
</reference>
<evidence type="ECO:0000256" key="2">
    <source>
        <dbReference type="SAM" id="Phobius"/>
    </source>
</evidence>
<feature type="transmembrane region" description="Helical" evidence="2">
    <location>
        <begin position="118"/>
        <end position="135"/>
    </location>
</feature>
<name>A0AAT9HTL7_9ACTN</name>
<dbReference type="EMBL" id="AP035768">
    <property type="protein sequence ID" value="BFO20638.1"/>
    <property type="molecule type" value="Genomic_DNA"/>
</dbReference>
<feature type="compositionally biased region" description="Low complexity" evidence="1">
    <location>
        <begin position="192"/>
        <end position="248"/>
    </location>
</feature>
<proteinExistence type="predicted"/>
<dbReference type="PANTHER" id="PTHR30482">
    <property type="entry name" value="HIGH-AFFINITY BRANCHED-CHAIN AMINO ACID TRANSPORT SYSTEM PERMEASE"/>
    <property type="match status" value="1"/>
</dbReference>